<protein>
    <submittedName>
        <fullName evidence="2">Uncharacterized protein</fullName>
    </submittedName>
</protein>
<evidence type="ECO:0000256" key="1">
    <source>
        <dbReference type="SAM" id="MobiDB-lite"/>
    </source>
</evidence>
<feature type="compositionally biased region" description="Polar residues" evidence="1">
    <location>
        <begin position="33"/>
        <end position="44"/>
    </location>
</feature>
<feature type="compositionally biased region" description="Basic and acidic residues" evidence="1">
    <location>
        <begin position="45"/>
        <end position="67"/>
    </location>
</feature>
<dbReference type="AlphaFoldDB" id="A0A4Y2KKT0"/>
<feature type="region of interest" description="Disordered" evidence="1">
    <location>
        <begin position="16"/>
        <end position="67"/>
    </location>
</feature>
<evidence type="ECO:0000313" key="3">
    <source>
        <dbReference type="Proteomes" id="UP000499080"/>
    </source>
</evidence>
<dbReference type="Proteomes" id="UP000499080">
    <property type="component" value="Unassembled WGS sequence"/>
</dbReference>
<name>A0A4Y2KKT0_ARAVE</name>
<reference evidence="2 3" key="1">
    <citation type="journal article" date="2019" name="Sci. Rep.">
        <title>Orb-weaving spider Araneus ventricosus genome elucidates the spidroin gene catalogue.</title>
        <authorList>
            <person name="Kono N."/>
            <person name="Nakamura H."/>
            <person name="Ohtoshi R."/>
            <person name="Moran D.A.P."/>
            <person name="Shinohara A."/>
            <person name="Yoshida Y."/>
            <person name="Fujiwara M."/>
            <person name="Mori M."/>
            <person name="Tomita M."/>
            <person name="Arakawa K."/>
        </authorList>
    </citation>
    <scope>NUCLEOTIDE SEQUENCE [LARGE SCALE GENOMIC DNA]</scope>
</reference>
<accession>A0A4Y2KKT0</accession>
<proteinExistence type="predicted"/>
<keyword evidence="3" id="KW-1185">Reference proteome</keyword>
<sequence>MKTGLRTNGMAILQVNGRLKSRGSGATGRIPNDNKSPSTTSSNEATDRENNALKARQETAPESAHHAGILEEGSILKWKHILPFGKCLQL</sequence>
<dbReference type="EMBL" id="BGPR01004752">
    <property type="protein sequence ID" value="GBN02971.1"/>
    <property type="molecule type" value="Genomic_DNA"/>
</dbReference>
<comment type="caution">
    <text evidence="2">The sequence shown here is derived from an EMBL/GenBank/DDBJ whole genome shotgun (WGS) entry which is preliminary data.</text>
</comment>
<evidence type="ECO:0000313" key="2">
    <source>
        <dbReference type="EMBL" id="GBN02971.1"/>
    </source>
</evidence>
<organism evidence="2 3">
    <name type="scientific">Araneus ventricosus</name>
    <name type="common">Orbweaver spider</name>
    <name type="synonym">Epeira ventricosa</name>
    <dbReference type="NCBI Taxonomy" id="182803"/>
    <lineage>
        <taxon>Eukaryota</taxon>
        <taxon>Metazoa</taxon>
        <taxon>Ecdysozoa</taxon>
        <taxon>Arthropoda</taxon>
        <taxon>Chelicerata</taxon>
        <taxon>Arachnida</taxon>
        <taxon>Araneae</taxon>
        <taxon>Araneomorphae</taxon>
        <taxon>Entelegynae</taxon>
        <taxon>Araneoidea</taxon>
        <taxon>Araneidae</taxon>
        <taxon>Araneus</taxon>
    </lineage>
</organism>
<gene>
    <name evidence="2" type="ORF">AVEN_176337_1</name>
</gene>